<comment type="caution">
    <text evidence="2">The sequence shown here is derived from an EMBL/GenBank/DDBJ whole genome shotgun (WGS) entry which is preliminary data.</text>
</comment>
<sequence length="198" mass="22760">MINPIEVHPFGPFLPQNTKVLMFGYFPTPKENRTMDFYYSSSTNEMWEMLGAIFFNDEKHFIKPASKKVYDQSKIEEFLREKGIGLYDVVTIAHRKEKGAADKKNPCVQATDIKALLEFVPDCKALFILGKGEPAKIVNEQFSIKLSKIGDSAELEKITIYCLPSSSRETQKSGLWTRENKIQLYKEKFQEIGLLHIK</sequence>
<proteinExistence type="predicted"/>
<keyword evidence="3" id="KW-1185">Reference proteome</keyword>
<name>A0ABX5LL42_9BACT</name>
<dbReference type="Pfam" id="PF03167">
    <property type="entry name" value="UDG"/>
    <property type="match status" value="1"/>
</dbReference>
<protein>
    <submittedName>
        <fullName evidence="2">G/U mismatch-specific uracil-DNA glycosylase</fullName>
    </submittedName>
</protein>
<reference evidence="2 3" key="1">
    <citation type="submission" date="2018-05" db="EMBL/GenBank/DDBJ databases">
        <title>Animal gut microbial communities from fecal samples from Wisconsin, USA.</title>
        <authorList>
            <person name="Neumann A."/>
        </authorList>
    </citation>
    <scope>NUCLEOTIDE SEQUENCE [LARGE SCALE GENOMIC DNA]</scope>
    <source>
        <strain evidence="2 3">UWS4</strain>
    </source>
</reference>
<dbReference type="SUPFAM" id="SSF52141">
    <property type="entry name" value="Uracil-DNA glycosylase-like"/>
    <property type="match status" value="1"/>
</dbReference>
<dbReference type="RefSeq" id="WP_109587386.1">
    <property type="nucleotide sequence ID" value="NZ_JAXEIU010000046.1"/>
</dbReference>
<feature type="domain" description="Uracil-DNA glycosylase-like" evidence="1">
    <location>
        <begin position="13"/>
        <end position="168"/>
    </location>
</feature>
<dbReference type="EMBL" id="QGHD01000008">
    <property type="protein sequence ID" value="PWL03160.1"/>
    <property type="molecule type" value="Genomic_DNA"/>
</dbReference>
<dbReference type="Proteomes" id="UP000245523">
    <property type="component" value="Unassembled WGS sequence"/>
</dbReference>
<dbReference type="Gene3D" id="3.40.470.10">
    <property type="entry name" value="Uracil-DNA glycosylase-like domain"/>
    <property type="match status" value="1"/>
</dbReference>
<gene>
    <name evidence="2" type="ORF">B0H50_1082</name>
</gene>
<evidence type="ECO:0000313" key="2">
    <source>
        <dbReference type="EMBL" id="PWL03160.1"/>
    </source>
</evidence>
<accession>A0ABX5LL42</accession>
<dbReference type="InterPro" id="IPR036895">
    <property type="entry name" value="Uracil-DNA_glycosylase-like_sf"/>
</dbReference>
<dbReference type="InterPro" id="IPR005122">
    <property type="entry name" value="Uracil-DNA_glycosylase-like"/>
</dbReference>
<evidence type="ECO:0000313" key="3">
    <source>
        <dbReference type="Proteomes" id="UP000245523"/>
    </source>
</evidence>
<organism evidence="2 3">
    <name type="scientific">Hallerella porci</name>
    <dbReference type="NCBI Taxonomy" id="1945871"/>
    <lineage>
        <taxon>Bacteria</taxon>
        <taxon>Pseudomonadati</taxon>
        <taxon>Fibrobacterota</taxon>
        <taxon>Fibrobacteria</taxon>
        <taxon>Fibrobacterales</taxon>
        <taxon>Fibrobacteraceae</taxon>
        <taxon>Hallerella</taxon>
    </lineage>
</organism>
<evidence type="ECO:0000259" key="1">
    <source>
        <dbReference type="Pfam" id="PF03167"/>
    </source>
</evidence>